<evidence type="ECO:0000313" key="2">
    <source>
        <dbReference type="Proteomes" id="UP000031036"/>
    </source>
</evidence>
<proteinExistence type="predicted"/>
<name>A0A0B2VMS4_TOXCA</name>
<reference evidence="1 2" key="1">
    <citation type="submission" date="2014-11" db="EMBL/GenBank/DDBJ databases">
        <title>Genetic blueprint of the zoonotic pathogen Toxocara canis.</title>
        <authorList>
            <person name="Zhu X.-Q."/>
            <person name="Korhonen P.K."/>
            <person name="Cai H."/>
            <person name="Young N.D."/>
            <person name="Nejsum P."/>
            <person name="von Samson-Himmelstjerna G."/>
            <person name="Boag P.R."/>
            <person name="Tan P."/>
            <person name="Li Q."/>
            <person name="Min J."/>
            <person name="Yang Y."/>
            <person name="Wang X."/>
            <person name="Fang X."/>
            <person name="Hall R.S."/>
            <person name="Hofmann A."/>
            <person name="Sternberg P.W."/>
            <person name="Jex A.R."/>
            <person name="Gasser R.B."/>
        </authorList>
    </citation>
    <scope>NUCLEOTIDE SEQUENCE [LARGE SCALE GENOMIC DNA]</scope>
    <source>
        <strain evidence="1">PN_DK_2014</strain>
    </source>
</reference>
<dbReference type="EMBL" id="JPKZ01001313">
    <property type="protein sequence ID" value="KHN82684.1"/>
    <property type="molecule type" value="Genomic_DNA"/>
</dbReference>
<comment type="caution">
    <text evidence="1">The sequence shown here is derived from an EMBL/GenBank/DDBJ whole genome shotgun (WGS) entry which is preliminary data.</text>
</comment>
<dbReference type="AlphaFoldDB" id="A0A0B2VMS4"/>
<accession>A0A0B2VMS4</accession>
<sequence length="99" mass="11096">MLASSIHPLNSLSGTLRLSPEFLEMALFGRGILVPIVEARLRSTKLKRKGPELSEAILVPAENADRRRPPLEERWLSIEDARELHTPTELSVRNSETIA</sequence>
<protein>
    <submittedName>
        <fullName evidence="1">Uncharacterized protein</fullName>
    </submittedName>
</protein>
<keyword evidence="2" id="KW-1185">Reference proteome</keyword>
<gene>
    <name evidence="1" type="ORF">Tcan_01862</name>
</gene>
<evidence type="ECO:0000313" key="1">
    <source>
        <dbReference type="EMBL" id="KHN82684.1"/>
    </source>
</evidence>
<dbReference type="Proteomes" id="UP000031036">
    <property type="component" value="Unassembled WGS sequence"/>
</dbReference>
<organism evidence="1 2">
    <name type="scientific">Toxocara canis</name>
    <name type="common">Canine roundworm</name>
    <dbReference type="NCBI Taxonomy" id="6265"/>
    <lineage>
        <taxon>Eukaryota</taxon>
        <taxon>Metazoa</taxon>
        <taxon>Ecdysozoa</taxon>
        <taxon>Nematoda</taxon>
        <taxon>Chromadorea</taxon>
        <taxon>Rhabditida</taxon>
        <taxon>Spirurina</taxon>
        <taxon>Ascaridomorpha</taxon>
        <taxon>Ascaridoidea</taxon>
        <taxon>Toxocaridae</taxon>
        <taxon>Toxocara</taxon>
    </lineage>
</organism>